<gene>
    <name evidence="3" type="ORF">B0J11DRAFT_547341</name>
</gene>
<evidence type="ECO:0000313" key="4">
    <source>
        <dbReference type="Proteomes" id="UP000700596"/>
    </source>
</evidence>
<name>A0A9P9EDB7_9PLEO</name>
<dbReference type="Gene3D" id="3.90.70.200">
    <property type="entry name" value="Plus-3 domain"/>
    <property type="match status" value="1"/>
</dbReference>
<dbReference type="InterPro" id="IPR004343">
    <property type="entry name" value="Plus-3_dom"/>
</dbReference>
<proteinExistence type="predicted"/>
<feature type="compositionally biased region" description="Basic and acidic residues" evidence="1">
    <location>
        <begin position="435"/>
        <end position="453"/>
    </location>
</feature>
<dbReference type="Pfam" id="PF03126">
    <property type="entry name" value="Plus-3"/>
    <property type="match status" value="1"/>
</dbReference>
<feature type="compositionally biased region" description="Basic and acidic residues" evidence="1">
    <location>
        <begin position="82"/>
        <end position="114"/>
    </location>
</feature>
<dbReference type="EMBL" id="JAGMWT010000002">
    <property type="protein sequence ID" value="KAH7135398.1"/>
    <property type="molecule type" value="Genomic_DNA"/>
</dbReference>
<dbReference type="SUPFAM" id="SSF159042">
    <property type="entry name" value="Plus3-like"/>
    <property type="match status" value="1"/>
</dbReference>
<evidence type="ECO:0000256" key="1">
    <source>
        <dbReference type="SAM" id="MobiDB-lite"/>
    </source>
</evidence>
<evidence type="ECO:0000313" key="3">
    <source>
        <dbReference type="EMBL" id="KAH7135398.1"/>
    </source>
</evidence>
<feature type="compositionally biased region" description="Basic and acidic residues" evidence="1">
    <location>
        <begin position="198"/>
        <end position="209"/>
    </location>
</feature>
<feature type="compositionally biased region" description="Basic and acidic residues" evidence="1">
    <location>
        <begin position="146"/>
        <end position="172"/>
    </location>
</feature>
<dbReference type="Proteomes" id="UP000700596">
    <property type="component" value="Unassembled WGS sequence"/>
</dbReference>
<protein>
    <recommendedName>
        <fullName evidence="2">Plus3 domain-containing protein</fullName>
    </recommendedName>
</protein>
<organism evidence="3 4">
    <name type="scientific">Dendryphion nanum</name>
    <dbReference type="NCBI Taxonomy" id="256645"/>
    <lineage>
        <taxon>Eukaryota</taxon>
        <taxon>Fungi</taxon>
        <taxon>Dikarya</taxon>
        <taxon>Ascomycota</taxon>
        <taxon>Pezizomycotina</taxon>
        <taxon>Dothideomycetes</taxon>
        <taxon>Pleosporomycetidae</taxon>
        <taxon>Pleosporales</taxon>
        <taxon>Torulaceae</taxon>
        <taxon>Dendryphion</taxon>
    </lineage>
</organism>
<feature type="compositionally biased region" description="Acidic residues" evidence="1">
    <location>
        <begin position="185"/>
        <end position="197"/>
    </location>
</feature>
<feature type="region of interest" description="Disordered" evidence="1">
    <location>
        <begin position="435"/>
        <end position="490"/>
    </location>
</feature>
<comment type="caution">
    <text evidence="3">The sequence shown here is derived from an EMBL/GenBank/DDBJ whole genome shotgun (WGS) entry which is preliminary data.</text>
</comment>
<dbReference type="AlphaFoldDB" id="A0A9P9EDB7"/>
<dbReference type="OrthoDB" id="166375at2759"/>
<feature type="region of interest" description="Disordered" evidence="1">
    <location>
        <begin position="1"/>
        <end position="66"/>
    </location>
</feature>
<keyword evidence="4" id="KW-1185">Reference proteome</keyword>
<sequence>MSDIDDELFALAGGDEDADVEEGEASSVAASSPNSLGSDAMDESDSDRDDDDDVAAKENGSLYPLEGKYIDARDRIRILAMSEVEREEIIGQRMEEITKARFKDELARRAKASESNKTSGDRKRKASSLEPEDAQRKSSRQKVKGKTNDKLEAYKREREQRGQQRQRLDDRRNARRRSSSADGPSDVDAEGESEPEWDEKVKQAAREQDEPAELMHFEAVRIGRGYFAKVCFWPQFEETMIGTYARIGTGLDAQKRTVYKMAQIKGFTKGKPYLFEGKDGQRIGTDQYVIAQHGSVKKEYTFSYLSNQRFTPSDIEAFKQALAESNSRVPTQSTLRRKFEEVHKFDNRFWNDADISERLQKQNKFRHLVESKTSEAISKAPVSKFQLESQRIAEINKNNRRLDSDRVRNALLAERRQAKAELAERTREFRKKEAEAAAKKKAEEEKEAKKNDFDDLFGTDSKTATPRSGTPKPEKKDRPKGVPTFRRPKMEDEIIAALDINLDIKI</sequence>
<dbReference type="PROSITE" id="PS51360">
    <property type="entry name" value="PLUS3"/>
    <property type="match status" value="1"/>
</dbReference>
<feature type="domain" description="Plus3" evidence="2">
    <location>
        <begin position="211"/>
        <end position="347"/>
    </location>
</feature>
<evidence type="ECO:0000259" key="2">
    <source>
        <dbReference type="PROSITE" id="PS51360"/>
    </source>
</evidence>
<reference evidence="3" key="1">
    <citation type="journal article" date="2021" name="Nat. Commun.">
        <title>Genetic determinants of endophytism in the Arabidopsis root mycobiome.</title>
        <authorList>
            <person name="Mesny F."/>
            <person name="Miyauchi S."/>
            <person name="Thiergart T."/>
            <person name="Pickel B."/>
            <person name="Atanasova L."/>
            <person name="Karlsson M."/>
            <person name="Huettel B."/>
            <person name="Barry K.W."/>
            <person name="Haridas S."/>
            <person name="Chen C."/>
            <person name="Bauer D."/>
            <person name="Andreopoulos W."/>
            <person name="Pangilinan J."/>
            <person name="LaButti K."/>
            <person name="Riley R."/>
            <person name="Lipzen A."/>
            <person name="Clum A."/>
            <person name="Drula E."/>
            <person name="Henrissat B."/>
            <person name="Kohler A."/>
            <person name="Grigoriev I.V."/>
            <person name="Martin F.M."/>
            <person name="Hacquard S."/>
        </authorList>
    </citation>
    <scope>NUCLEOTIDE SEQUENCE</scope>
    <source>
        <strain evidence="3">MPI-CAGE-CH-0243</strain>
    </source>
</reference>
<dbReference type="InterPro" id="IPR036128">
    <property type="entry name" value="Plus3-like_sf"/>
</dbReference>
<dbReference type="SMART" id="SM00719">
    <property type="entry name" value="Plus3"/>
    <property type="match status" value="1"/>
</dbReference>
<feature type="region of interest" description="Disordered" evidence="1">
    <location>
        <begin position="82"/>
        <end position="209"/>
    </location>
</feature>
<accession>A0A9P9EDB7</accession>
<feature type="compositionally biased region" description="Acidic residues" evidence="1">
    <location>
        <begin position="1"/>
        <end position="24"/>
    </location>
</feature>
<feature type="compositionally biased region" description="Acidic residues" evidence="1">
    <location>
        <begin position="40"/>
        <end position="53"/>
    </location>
</feature>
<dbReference type="GO" id="GO:0003677">
    <property type="term" value="F:DNA binding"/>
    <property type="evidence" value="ECO:0007669"/>
    <property type="project" value="InterPro"/>
</dbReference>